<dbReference type="InterPro" id="IPR015946">
    <property type="entry name" value="KH_dom-like_a/b"/>
</dbReference>
<accession>K9Y2B9</accession>
<dbReference type="InterPro" id="IPR052707">
    <property type="entry name" value="OsmC_Ohr_Peroxiredoxin"/>
</dbReference>
<protein>
    <submittedName>
        <fullName evidence="1">Peroxiredoxin, OsmC subfamily</fullName>
    </submittedName>
</protein>
<proteinExistence type="predicted"/>
<dbReference type="GO" id="GO:0004601">
    <property type="term" value="F:peroxidase activity"/>
    <property type="evidence" value="ECO:0007669"/>
    <property type="project" value="InterPro"/>
</dbReference>
<name>K9Y2B9_STAC7</name>
<dbReference type="Pfam" id="PF02566">
    <property type="entry name" value="OsmC"/>
    <property type="match status" value="1"/>
</dbReference>
<dbReference type="InterPro" id="IPR003718">
    <property type="entry name" value="OsmC/Ohr_fam"/>
</dbReference>
<dbReference type="InterPro" id="IPR019904">
    <property type="entry name" value="Peroxiredoxin_OsmC"/>
</dbReference>
<organism evidence="1 2">
    <name type="scientific">Stanieria cyanosphaera (strain ATCC 29371 / PCC 7437)</name>
    <dbReference type="NCBI Taxonomy" id="111780"/>
    <lineage>
        <taxon>Bacteria</taxon>
        <taxon>Bacillati</taxon>
        <taxon>Cyanobacteriota</taxon>
        <taxon>Cyanophyceae</taxon>
        <taxon>Pleurocapsales</taxon>
        <taxon>Dermocarpellaceae</taxon>
        <taxon>Stanieria</taxon>
    </lineage>
</organism>
<geneLocation type="plasmid" evidence="1 2">
    <name>pSTA7437.01</name>
</geneLocation>
<evidence type="ECO:0000313" key="2">
    <source>
        <dbReference type="Proteomes" id="UP000010473"/>
    </source>
</evidence>
<dbReference type="KEGG" id="scs:Sta7437_4684"/>
<dbReference type="GO" id="GO:0006979">
    <property type="term" value="P:response to oxidative stress"/>
    <property type="evidence" value="ECO:0007669"/>
    <property type="project" value="InterPro"/>
</dbReference>
<dbReference type="HOGENOM" id="CLU_106355_1_0_3"/>
<dbReference type="NCBIfam" id="TIGR03562">
    <property type="entry name" value="osmo_induc_OsmC"/>
    <property type="match status" value="1"/>
</dbReference>
<dbReference type="InterPro" id="IPR036102">
    <property type="entry name" value="OsmC/Ohrsf"/>
</dbReference>
<dbReference type="PANTHER" id="PTHR42830">
    <property type="entry name" value="OSMOTICALLY INDUCIBLE FAMILY PROTEIN"/>
    <property type="match status" value="1"/>
</dbReference>
<dbReference type="AlphaFoldDB" id="K9Y2B9"/>
<dbReference type="SUPFAM" id="SSF82784">
    <property type="entry name" value="OsmC-like"/>
    <property type="match status" value="1"/>
</dbReference>
<gene>
    <name evidence="1" type="ordered locus">Sta7437_4684</name>
</gene>
<dbReference type="EMBL" id="CP003654">
    <property type="protein sequence ID" value="AFZ38137.1"/>
    <property type="molecule type" value="Genomic_DNA"/>
</dbReference>
<reference evidence="2" key="1">
    <citation type="journal article" date="2013" name="Proc. Natl. Acad. Sci. U.S.A.">
        <title>Improving the coverage of the cyanobacterial phylum using diversity-driven genome sequencing.</title>
        <authorList>
            <person name="Shih P.M."/>
            <person name="Wu D."/>
            <person name="Latifi A."/>
            <person name="Axen S.D."/>
            <person name="Fewer D.P."/>
            <person name="Talla E."/>
            <person name="Calteau A."/>
            <person name="Cai F."/>
            <person name="Tandeau de Marsac N."/>
            <person name="Rippka R."/>
            <person name="Herdman M."/>
            <person name="Sivonen K."/>
            <person name="Coursin T."/>
            <person name="Laurent T."/>
            <person name="Goodwin L."/>
            <person name="Nolan M."/>
            <person name="Davenport K.W."/>
            <person name="Han C.S."/>
            <person name="Rubin E.M."/>
            <person name="Eisen J.A."/>
            <person name="Woyke T."/>
            <person name="Gugger M."/>
            <person name="Kerfeld C.A."/>
        </authorList>
    </citation>
    <scope>NUCLEOTIDE SEQUENCE [LARGE SCALE GENOMIC DNA]</scope>
    <source>
        <strain evidence="2">ATCC 29371 / PCC 7437</strain>
        <plasmid evidence="2">Plasmid pSTA7437.01</plasmid>
    </source>
</reference>
<dbReference type="RefSeq" id="WP_015212043.1">
    <property type="nucleotide sequence ID" value="NC_019765.1"/>
</dbReference>
<sequence length="146" mass="15742">MATIKRTATAVWNGNFKSGDGRINTISGVLQETPYSFTTRFEGSPGTNPEELLAASHAACYSMAFALTLSNKGYQPTNIHTRAVCTLEPQAGGGFKITKIRLETQGQIRDVDADNFQQMAREAEAVCVISNALRQGVEIELDASLA</sequence>
<dbReference type="PANTHER" id="PTHR42830:SF1">
    <property type="entry name" value="OSMOTICALLY INDUCIBLE FAMILY PROTEIN"/>
    <property type="match status" value="1"/>
</dbReference>
<dbReference type="Proteomes" id="UP000010473">
    <property type="component" value="Plasmid pSTA7437.01"/>
</dbReference>
<keyword evidence="1" id="KW-0614">Plasmid</keyword>
<dbReference type="Gene3D" id="3.30.300.20">
    <property type="match status" value="1"/>
</dbReference>
<dbReference type="OrthoDB" id="9807532at2"/>
<keyword evidence="2" id="KW-1185">Reference proteome</keyword>
<evidence type="ECO:0000313" key="1">
    <source>
        <dbReference type="EMBL" id="AFZ38137.1"/>
    </source>
</evidence>